<accession>A0ABR8R9H5</accession>
<feature type="transmembrane region" description="Helical" evidence="7">
    <location>
        <begin position="252"/>
        <end position="272"/>
    </location>
</feature>
<gene>
    <name evidence="9" type="ORF">H9650_10045</name>
</gene>
<dbReference type="InterPro" id="IPR036259">
    <property type="entry name" value="MFS_trans_sf"/>
</dbReference>
<comment type="caution">
    <text evidence="9">The sequence shown here is derived from an EMBL/GenBank/DDBJ whole genome shotgun (WGS) entry which is preliminary data.</text>
</comment>
<keyword evidence="2" id="KW-0813">Transport</keyword>
<name>A0ABR8R9H5_9BACI</name>
<keyword evidence="3" id="KW-1003">Cell membrane</keyword>
<dbReference type="InterPro" id="IPR011701">
    <property type="entry name" value="MFS"/>
</dbReference>
<dbReference type="PANTHER" id="PTHR43266:SF7">
    <property type="entry name" value="TRANSPORTER, PUTATIVE-RELATED"/>
    <property type="match status" value="1"/>
</dbReference>
<dbReference type="Proteomes" id="UP000640786">
    <property type="component" value="Unassembled WGS sequence"/>
</dbReference>
<feature type="transmembrane region" description="Helical" evidence="7">
    <location>
        <begin position="7"/>
        <end position="25"/>
    </location>
</feature>
<feature type="transmembrane region" description="Helical" evidence="7">
    <location>
        <begin position="164"/>
        <end position="182"/>
    </location>
</feature>
<keyword evidence="4 7" id="KW-0812">Transmembrane</keyword>
<protein>
    <submittedName>
        <fullName evidence="9">MFS transporter</fullName>
    </submittedName>
</protein>
<evidence type="ECO:0000256" key="1">
    <source>
        <dbReference type="ARBA" id="ARBA00004651"/>
    </source>
</evidence>
<dbReference type="InterPro" id="IPR020846">
    <property type="entry name" value="MFS_dom"/>
</dbReference>
<dbReference type="CDD" id="cd06173">
    <property type="entry name" value="MFS_MefA_like"/>
    <property type="match status" value="1"/>
</dbReference>
<evidence type="ECO:0000256" key="2">
    <source>
        <dbReference type="ARBA" id="ARBA00022448"/>
    </source>
</evidence>
<evidence type="ECO:0000259" key="8">
    <source>
        <dbReference type="PROSITE" id="PS50850"/>
    </source>
</evidence>
<keyword evidence="10" id="KW-1185">Reference proteome</keyword>
<comment type="subcellular location">
    <subcellularLocation>
        <location evidence="1">Cell membrane</location>
        <topology evidence="1">Multi-pass membrane protein</topology>
    </subcellularLocation>
</comment>
<feature type="transmembrane region" description="Helical" evidence="7">
    <location>
        <begin position="45"/>
        <end position="64"/>
    </location>
</feature>
<proteinExistence type="predicted"/>
<keyword evidence="6 7" id="KW-0472">Membrane</keyword>
<feature type="transmembrane region" description="Helical" evidence="7">
    <location>
        <begin position="138"/>
        <end position="158"/>
    </location>
</feature>
<dbReference type="EMBL" id="JACSQO010000004">
    <property type="protein sequence ID" value="MBD7944456.1"/>
    <property type="molecule type" value="Genomic_DNA"/>
</dbReference>
<evidence type="ECO:0000256" key="3">
    <source>
        <dbReference type="ARBA" id="ARBA00022475"/>
    </source>
</evidence>
<evidence type="ECO:0000313" key="10">
    <source>
        <dbReference type="Proteomes" id="UP000640786"/>
    </source>
</evidence>
<feature type="transmembrane region" description="Helical" evidence="7">
    <location>
        <begin position="216"/>
        <end position="240"/>
    </location>
</feature>
<keyword evidence="5 7" id="KW-1133">Transmembrane helix</keyword>
<evidence type="ECO:0000256" key="7">
    <source>
        <dbReference type="SAM" id="Phobius"/>
    </source>
</evidence>
<evidence type="ECO:0000313" key="9">
    <source>
        <dbReference type="EMBL" id="MBD7944456.1"/>
    </source>
</evidence>
<feature type="transmembrane region" description="Helical" evidence="7">
    <location>
        <begin position="305"/>
        <end position="323"/>
    </location>
</feature>
<sequence>MWRNRNVWIVLIGELIAGLGLWSGIIGNLEFMQEKVPSDFHKSLLLASGLLAGILVGPLAGRIIDQSNKKTVLIVSGIGRVFSVFFMFVAIATGSIWWMLLFLICLQVSASFYFPALQATLPLIVKDEDLLQLNGWHMNVSTIARVAGTAIGGLALVYWPIQSLYIISLMAYLGILVFTFMLRIDEAGTDKVIVTNGPRTDGFKEVFPMLKGNTPVLLTLFLTLIPVLFLGSFNLIVINISEIQDSSSIKGIIYAVEGVAFMVGTLAIKYIGKRYSTKSILFTFVFIIGFAEMSMYFVANPFLTLVSFALFGFSIGCFYPTALTIFQKQVPKEYHGRFFSFRNMLDRVSFQIVLLSTGAMLDLIGLAYMMVIFGVFSIGLTIVFLLQIQRRKLSFQIPTA</sequence>
<feature type="transmembrane region" description="Helical" evidence="7">
    <location>
        <begin position="367"/>
        <end position="386"/>
    </location>
</feature>
<evidence type="ECO:0000256" key="4">
    <source>
        <dbReference type="ARBA" id="ARBA00022692"/>
    </source>
</evidence>
<organism evidence="9 10">
    <name type="scientific">Psychrobacillus faecigallinarum</name>
    <dbReference type="NCBI Taxonomy" id="2762235"/>
    <lineage>
        <taxon>Bacteria</taxon>
        <taxon>Bacillati</taxon>
        <taxon>Bacillota</taxon>
        <taxon>Bacilli</taxon>
        <taxon>Bacillales</taxon>
        <taxon>Bacillaceae</taxon>
        <taxon>Psychrobacillus</taxon>
    </lineage>
</organism>
<dbReference type="Gene3D" id="1.20.1250.20">
    <property type="entry name" value="MFS general substrate transporter like domains"/>
    <property type="match status" value="1"/>
</dbReference>
<feature type="transmembrane region" description="Helical" evidence="7">
    <location>
        <begin position="279"/>
        <end position="299"/>
    </location>
</feature>
<feature type="domain" description="Major facilitator superfamily (MFS) profile" evidence="8">
    <location>
        <begin position="215"/>
        <end position="400"/>
    </location>
</feature>
<dbReference type="SUPFAM" id="SSF103473">
    <property type="entry name" value="MFS general substrate transporter"/>
    <property type="match status" value="1"/>
</dbReference>
<dbReference type="PROSITE" id="PS50850">
    <property type="entry name" value="MFS"/>
    <property type="match status" value="1"/>
</dbReference>
<dbReference type="RefSeq" id="WP_191697103.1">
    <property type="nucleotide sequence ID" value="NZ_JACSQO010000004.1"/>
</dbReference>
<dbReference type="Pfam" id="PF07690">
    <property type="entry name" value="MFS_1"/>
    <property type="match status" value="1"/>
</dbReference>
<reference evidence="9 10" key="1">
    <citation type="submission" date="2020-08" db="EMBL/GenBank/DDBJ databases">
        <title>A Genomic Blueprint of the Chicken Gut Microbiome.</title>
        <authorList>
            <person name="Gilroy R."/>
            <person name="Ravi A."/>
            <person name="Getino M."/>
            <person name="Pursley I."/>
            <person name="Horton D.L."/>
            <person name="Alikhan N.-F."/>
            <person name="Baker D."/>
            <person name="Gharbi K."/>
            <person name="Hall N."/>
            <person name="Watson M."/>
            <person name="Adriaenssens E.M."/>
            <person name="Foster-Nyarko E."/>
            <person name="Jarju S."/>
            <person name="Secka A."/>
            <person name="Antonio M."/>
            <person name="Oren A."/>
            <person name="Chaudhuri R."/>
            <person name="La Ragione R.M."/>
            <person name="Hildebrand F."/>
            <person name="Pallen M.J."/>
        </authorList>
    </citation>
    <scope>NUCLEOTIDE SEQUENCE [LARGE SCALE GENOMIC DNA]</scope>
    <source>
        <strain evidence="9 10">Sa2BUA9</strain>
    </source>
</reference>
<evidence type="ECO:0000256" key="5">
    <source>
        <dbReference type="ARBA" id="ARBA00022989"/>
    </source>
</evidence>
<dbReference type="PANTHER" id="PTHR43266">
    <property type="entry name" value="MACROLIDE-EFFLUX PROTEIN"/>
    <property type="match status" value="1"/>
</dbReference>
<evidence type="ECO:0000256" key="6">
    <source>
        <dbReference type="ARBA" id="ARBA00023136"/>
    </source>
</evidence>